<dbReference type="PANTHER" id="PTHR30093">
    <property type="entry name" value="GENERAL SECRETION PATHWAY PROTEIN G"/>
    <property type="match status" value="1"/>
</dbReference>
<dbReference type="InterPro" id="IPR027558">
    <property type="entry name" value="Pre_pil_HX9DG_C"/>
</dbReference>
<dbReference type="Pfam" id="PF07963">
    <property type="entry name" value="N_methyl"/>
    <property type="match status" value="1"/>
</dbReference>
<evidence type="ECO:0000313" key="2">
    <source>
        <dbReference type="EMBL" id="QDT63089.1"/>
    </source>
</evidence>
<dbReference type="Proteomes" id="UP000319976">
    <property type="component" value="Chromosome"/>
</dbReference>
<dbReference type="KEGG" id="chya:V22_02890"/>
<dbReference type="PANTHER" id="PTHR30093:SF2">
    <property type="entry name" value="TYPE II SECRETION SYSTEM PROTEIN H"/>
    <property type="match status" value="1"/>
</dbReference>
<evidence type="ECO:0000259" key="1">
    <source>
        <dbReference type="Pfam" id="PF07596"/>
    </source>
</evidence>
<dbReference type="SUPFAM" id="SSF54523">
    <property type="entry name" value="Pili subunits"/>
    <property type="match status" value="1"/>
</dbReference>
<dbReference type="InterPro" id="IPR012902">
    <property type="entry name" value="N_methyl_site"/>
</dbReference>
<name>A0A517T401_9PLAN</name>
<dbReference type="RefSeq" id="WP_145259134.1">
    <property type="nucleotide sequence ID" value="NZ_CP036316.1"/>
</dbReference>
<organism evidence="2 3">
    <name type="scientific">Calycomorphotria hydatis</name>
    <dbReference type="NCBI Taxonomy" id="2528027"/>
    <lineage>
        <taxon>Bacteria</taxon>
        <taxon>Pseudomonadati</taxon>
        <taxon>Planctomycetota</taxon>
        <taxon>Planctomycetia</taxon>
        <taxon>Planctomycetales</taxon>
        <taxon>Planctomycetaceae</taxon>
        <taxon>Calycomorphotria</taxon>
    </lineage>
</organism>
<dbReference type="InterPro" id="IPR045584">
    <property type="entry name" value="Pilin-like"/>
</dbReference>
<dbReference type="NCBIfam" id="TIGR04294">
    <property type="entry name" value="pre_pil_HX9DG"/>
    <property type="match status" value="1"/>
</dbReference>
<dbReference type="InterPro" id="IPR011453">
    <property type="entry name" value="DUF1559"/>
</dbReference>
<dbReference type="AlphaFoldDB" id="A0A517T401"/>
<keyword evidence="3" id="KW-1185">Reference proteome</keyword>
<dbReference type="Gene3D" id="3.30.700.10">
    <property type="entry name" value="Glycoprotein, Type 4 Pilin"/>
    <property type="match status" value="1"/>
</dbReference>
<dbReference type="OrthoDB" id="280382at2"/>
<dbReference type="Pfam" id="PF07596">
    <property type="entry name" value="SBP_bac_10"/>
    <property type="match status" value="1"/>
</dbReference>
<reference evidence="2 3" key="1">
    <citation type="submission" date="2019-02" db="EMBL/GenBank/DDBJ databases">
        <title>Deep-cultivation of Planctomycetes and their phenomic and genomic characterization uncovers novel biology.</title>
        <authorList>
            <person name="Wiegand S."/>
            <person name="Jogler M."/>
            <person name="Boedeker C."/>
            <person name="Pinto D."/>
            <person name="Vollmers J."/>
            <person name="Rivas-Marin E."/>
            <person name="Kohn T."/>
            <person name="Peeters S.H."/>
            <person name="Heuer A."/>
            <person name="Rast P."/>
            <person name="Oberbeckmann S."/>
            <person name="Bunk B."/>
            <person name="Jeske O."/>
            <person name="Meyerdierks A."/>
            <person name="Storesund J.E."/>
            <person name="Kallscheuer N."/>
            <person name="Luecker S."/>
            <person name="Lage O.M."/>
            <person name="Pohl T."/>
            <person name="Merkel B.J."/>
            <person name="Hornburger P."/>
            <person name="Mueller R.-W."/>
            <person name="Bruemmer F."/>
            <person name="Labrenz M."/>
            <person name="Spormann A.M."/>
            <person name="Op den Camp H."/>
            <person name="Overmann J."/>
            <person name="Amann R."/>
            <person name="Jetten M.S.M."/>
            <person name="Mascher T."/>
            <person name="Medema M.H."/>
            <person name="Devos D.P."/>
            <person name="Kaster A.-K."/>
            <person name="Ovreas L."/>
            <person name="Rohde M."/>
            <person name="Galperin M.Y."/>
            <person name="Jogler C."/>
        </authorList>
    </citation>
    <scope>NUCLEOTIDE SEQUENCE [LARGE SCALE GENOMIC DNA]</scope>
    <source>
        <strain evidence="2 3">V22</strain>
    </source>
</reference>
<sequence length="335" mass="36549">MNRRAFTLIELLVVIAIIAVLVGLLLPAVQQAREAARKSQCRNNLKQMGLALHNYHDAHRAFPIGSRGPGAFSRKDWFNWRGSILPYLDQAPLYESLNLDGNLAADALSNGNEILEGLIVTTYLCPSSAAPQASDLAGRNPNGVMNHQYVGIQGASPTQYAPPYYPFTVSPTKFQDCGHGWSCSSGLLTINECFRIRDITDGTSNTLIIGEQSGMHGDIDLRSAYYGGWAGARNLEVVGDCSDVASENTSGLARSKDSWQTGTTCQRYPINDHRVSEAGAMQPYETNLPFTSFHVGGAFFLLADGSVHFISENIDYELTMKQLCIRMDGSVVGEF</sequence>
<feature type="domain" description="DUF1559" evidence="1">
    <location>
        <begin position="30"/>
        <end position="316"/>
    </location>
</feature>
<gene>
    <name evidence="2" type="ORF">V22_02890</name>
</gene>
<proteinExistence type="predicted"/>
<accession>A0A517T401</accession>
<protein>
    <recommendedName>
        <fullName evidence="1">DUF1559 domain-containing protein</fullName>
    </recommendedName>
</protein>
<evidence type="ECO:0000313" key="3">
    <source>
        <dbReference type="Proteomes" id="UP000319976"/>
    </source>
</evidence>
<dbReference type="EMBL" id="CP036316">
    <property type="protein sequence ID" value="QDT63089.1"/>
    <property type="molecule type" value="Genomic_DNA"/>
</dbReference>
<dbReference type="NCBIfam" id="TIGR02532">
    <property type="entry name" value="IV_pilin_GFxxxE"/>
    <property type="match status" value="1"/>
</dbReference>